<dbReference type="PANTHER" id="PTHR46732:SF8">
    <property type="entry name" value="ATP-DEPENDENT PROTEASE LA (LON) DOMAIN PROTEIN"/>
    <property type="match status" value="1"/>
</dbReference>
<sequence>MFDFDYEDLETADPAPDPEKEKAQAAAEAAQLLADEAFTVRRDAVRSLGRLGLAAGPYLAQLVETAESDDDYEVRRAAKQALRSLRQHGLSAPREDATTLALRRPPNEKRTQVTTGASRPPEEGAVSFRAELPDEPEPLLEEWTGPKVCFDINGQLLDMCLEKEAVTPAEVAEIWERCPVKPFTNPECLSTSPSTQNPASWAMAPRTLHGLLPVAVLWTGGLLFCQPRASLPTVARRKAWSRLRPRGHCAGAEFSEDEAADEVPGGISWLPPLNISAPDETAEGRVLPVFPLGGAYFPFAQPELSIFEPRYRQLYNDILVSGGRSFVVVAPSPEDENVFAEVGVVFYLDDLTDVSEESADEVKYICNHRILGRVRILRVLNPAAWEDQSTYLLAEVEDFKDVELASDTNTAAKQAEVMSALSRVAQRQEEGGGPHFESHISDYANASCAQEGGLWTLADVFAEYYEYLLSDKEQTLDFEMEQVYERYSLEEEGDDRQTYSLASEDDDDDDDFEYEEIDIMELPGPARREIARLQNQYEEEAALLNADLMHFVHSMLQSTSHRQRLEIMQEALLLEERRLAARKALEEVMYSGD</sequence>
<protein>
    <recommendedName>
        <fullName evidence="4">Lon N-terminal domain-containing protein</fullName>
    </recommendedName>
</protein>
<reference evidence="2" key="1">
    <citation type="submission" date="2021-02" db="EMBL/GenBank/DDBJ databases">
        <authorList>
            <person name="Dougan E. K."/>
            <person name="Rhodes N."/>
            <person name="Thang M."/>
            <person name="Chan C."/>
        </authorList>
    </citation>
    <scope>NUCLEOTIDE SEQUENCE</scope>
</reference>
<dbReference type="OrthoDB" id="44735at2759"/>
<evidence type="ECO:0000313" key="2">
    <source>
        <dbReference type="EMBL" id="CAE7392747.1"/>
    </source>
</evidence>
<feature type="compositionally biased region" description="Acidic residues" evidence="1">
    <location>
        <begin position="1"/>
        <end position="11"/>
    </location>
</feature>
<dbReference type="SUPFAM" id="SSF48371">
    <property type="entry name" value="ARM repeat"/>
    <property type="match status" value="1"/>
</dbReference>
<dbReference type="PANTHER" id="PTHR46732">
    <property type="entry name" value="ATP-DEPENDENT PROTEASE LA (LON) DOMAIN PROTEIN"/>
    <property type="match status" value="1"/>
</dbReference>
<comment type="caution">
    <text evidence="2">The sequence shown here is derived from an EMBL/GenBank/DDBJ whole genome shotgun (WGS) entry which is preliminary data.</text>
</comment>
<dbReference type="InterPro" id="IPR016024">
    <property type="entry name" value="ARM-type_fold"/>
</dbReference>
<feature type="region of interest" description="Disordered" evidence="1">
    <location>
        <begin position="489"/>
        <end position="508"/>
    </location>
</feature>
<gene>
    <name evidence="2" type="ORF">SNEC2469_LOCUS10688</name>
</gene>
<feature type="region of interest" description="Disordered" evidence="1">
    <location>
        <begin position="1"/>
        <end position="24"/>
    </location>
</feature>
<dbReference type="AlphaFoldDB" id="A0A812QLC7"/>
<dbReference type="Gene3D" id="2.30.130.40">
    <property type="entry name" value="LON domain-like"/>
    <property type="match status" value="1"/>
</dbReference>
<dbReference type="EMBL" id="CAJNJA010017031">
    <property type="protein sequence ID" value="CAE7392747.1"/>
    <property type="molecule type" value="Genomic_DNA"/>
</dbReference>
<dbReference type="Gene3D" id="1.25.10.10">
    <property type="entry name" value="Leucine-rich Repeat Variant"/>
    <property type="match status" value="1"/>
</dbReference>
<evidence type="ECO:0000256" key="1">
    <source>
        <dbReference type="SAM" id="MobiDB-lite"/>
    </source>
</evidence>
<dbReference type="InterPro" id="IPR015947">
    <property type="entry name" value="PUA-like_sf"/>
</dbReference>
<dbReference type="InterPro" id="IPR046336">
    <property type="entry name" value="Lon_prtase_N_sf"/>
</dbReference>
<organism evidence="2 3">
    <name type="scientific">Symbiodinium necroappetens</name>
    <dbReference type="NCBI Taxonomy" id="1628268"/>
    <lineage>
        <taxon>Eukaryota</taxon>
        <taxon>Sar</taxon>
        <taxon>Alveolata</taxon>
        <taxon>Dinophyceae</taxon>
        <taxon>Suessiales</taxon>
        <taxon>Symbiodiniaceae</taxon>
        <taxon>Symbiodinium</taxon>
    </lineage>
</organism>
<evidence type="ECO:0000313" key="3">
    <source>
        <dbReference type="Proteomes" id="UP000601435"/>
    </source>
</evidence>
<feature type="region of interest" description="Disordered" evidence="1">
    <location>
        <begin position="104"/>
        <end position="124"/>
    </location>
</feature>
<dbReference type="Proteomes" id="UP000601435">
    <property type="component" value="Unassembled WGS sequence"/>
</dbReference>
<dbReference type="InterPro" id="IPR011989">
    <property type="entry name" value="ARM-like"/>
</dbReference>
<name>A0A812QLC7_9DINO</name>
<keyword evidence="3" id="KW-1185">Reference proteome</keyword>
<proteinExistence type="predicted"/>
<dbReference type="SUPFAM" id="SSF88697">
    <property type="entry name" value="PUA domain-like"/>
    <property type="match status" value="1"/>
</dbReference>
<evidence type="ECO:0008006" key="4">
    <source>
        <dbReference type="Google" id="ProtNLM"/>
    </source>
</evidence>
<accession>A0A812QLC7</accession>